<evidence type="ECO:0000256" key="9">
    <source>
        <dbReference type="ARBA" id="ARBA00023239"/>
    </source>
</evidence>
<keyword evidence="8 12" id="KW-0457">Lysine biosynthesis</keyword>
<dbReference type="GO" id="GO:0008840">
    <property type="term" value="F:4-hydroxy-tetrahydrodipicolinate synthase activity"/>
    <property type="evidence" value="ECO:0007669"/>
    <property type="project" value="UniProtKB-UniRule"/>
</dbReference>
<dbReference type="PROSITE" id="PS00666">
    <property type="entry name" value="DHDPS_2"/>
    <property type="match status" value="1"/>
</dbReference>
<dbReference type="InterPro" id="IPR002220">
    <property type="entry name" value="DapA-like"/>
</dbReference>
<dbReference type="HAMAP" id="MF_00418">
    <property type="entry name" value="DapA"/>
    <property type="match status" value="1"/>
</dbReference>
<comment type="subunit">
    <text evidence="12">Homotetramer; dimer of dimers.</text>
</comment>
<dbReference type="PRINTS" id="PR00146">
    <property type="entry name" value="DHPICSNTHASE"/>
</dbReference>
<dbReference type="RefSeq" id="WP_210511599.1">
    <property type="nucleotide sequence ID" value="NZ_JAFIDN010000005.1"/>
</dbReference>
<dbReference type="SMART" id="SM01130">
    <property type="entry name" value="DHDPS"/>
    <property type="match status" value="1"/>
</dbReference>
<feature type="binding site" evidence="12 15">
    <location>
        <position position="50"/>
    </location>
    <ligand>
        <name>pyruvate</name>
        <dbReference type="ChEBI" id="CHEBI:15361"/>
    </ligand>
</feature>
<dbReference type="PANTHER" id="PTHR12128:SF66">
    <property type="entry name" value="4-HYDROXY-2-OXOGLUTARATE ALDOLASE, MITOCHONDRIAL"/>
    <property type="match status" value="1"/>
</dbReference>
<comment type="similarity">
    <text evidence="3 12 13">Belongs to the DapA family.</text>
</comment>
<evidence type="ECO:0000256" key="1">
    <source>
        <dbReference type="ARBA" id="ARBA00003294"/>
    </source>
</evidence>
<keyword evidence="10 12" id="KW-0704">Schiff base</keyword>
<dbReference type="GO" id="GO:0019877">
    <property type="term" value="P:diaminopimelate biosynthetic process"/>
    <property type="evidence" value="ECO:0007669"/>
    <property type="project" value="UniProtKB-UniRule"/>
</dbReference>
<dbReference type="NCBIfam" id="TIGR00674">
    <property type="entry name" value="dapA"/>
    <property type="match status" value="1"/>
</dbReference>
<dbReference type="InterPro" id="IPR020625">
    <property type="entry name" value="Schiff_base-form_aldolases_AS"/>
</dbReference>
<keyword evidence="6 12" id="KW-0028">Amino-acid biosynthesis</keyword>
<evidence type="ECO:0000256" key="11">
    <source>
        <dbReference type="ARBA" id="ARBA00047836"/>
    </source>
</evidence>
<evidence type="ECO:0000256" key="5">
    <source>
        <dbReference type="ARBA" id="ARBA00022490"/>
    </source>
</evidence>
<reference evidence="16" key="1">
    <citation type="submission" date="2021-02" db="EMBL/GenBank/DDBJ databases">
        <title>Natronogracilivirga saccharolytica gen. nov. sp. nov. a new anaerobic, haloalkiliphilic carbohydrate-fermenting bacterium from soda lake and proposing of Cyclonatronumiaceae fam. nov. in the phylum Balneolaeota.</title>
        <authorList>
            <person name="Zhilina T.N."/>
            <person name="Sorokin D.Y."/>
            <person name="Zavarzina D.G."/>
            <person name="Toshchakov S.V."/>
            <person name="Kublanov I.V."/>
        </authorList>
    </citation>
    <scope>NUCLEOTIDE SEQUENCE</scope>
    <source>
        <strain evidence="16">Z-1702</strain>
    </source>
</reference>
<evidence type="ECO:0000256" key="12">
    <source>
        <dbReference type="HAMAP-Rule" id="MF_00418"/>
    </source>
</evidence>
<feature type="active site" description="Schiff-base intermediate with substrate" evidence="12 14">
    <location>
        <position position="165"/>
    </location>
</feature>
<evidence type="ECO:0000313" key="17">
    <source>
        <dbReference type="Proteomes" id="UP000673975"/>
    </source>
</evidence>
<dbReference type="Gene3D" id="3.20.20.70">
    <property type="entry name" value="Aldolase class I"/>
    <property type="match status" value="1"/>
</dbReference>
<name>A0A8J7RKU3_9BACT</name>
<dbReference type="InterPro" id="IPR013785">
    <property type="entry name" value="Aldolase_TIM"/>
</dbReference>
<evidence type="ECO:0000256" key="13">
    <source>
        <dbReference type="PIRNR" id="PIRNR001365"/>
    </source>
</evidence>
<dbReference type="AlphaFoldDB" id="A0A8J7RKU3"/>
<dbReference type="Pfam" id="PF00701">
    <property type="entry name" value="DHDPS"/>
    <property type="match status" value="1"/>
</dbReference>
<keyword evidence="9 12" id="KW-0456">Lyase</keyword>
<feature type="binding site" evidence="12 15">
    <location>
        <position position="206"/>
    </location>
    <ligand>
        <name>pyruvate</name>
        <dbReference type="ChEBI" id="CHEBI:15361"/>
    </ligand>
</feature>
<comment type="pathway">
    <text evidence="2 12">Amino-acid biosynthesis; L-lysine biosynthesis via DAP pathway; (S)-tetrahydrodipicolinate from L-aspartate: step 3/4.</text>
</comment>
<evidence type="ECO:0000256" key="10">
    <source>
        <dbReference type="ARBA" id="ARBA00023270"/>
    </source>
</evidence>
<comment type="caution">
    <text evidence="12">Was originally thought to be a dihydrodipicolinate synthase (DHDPS), catalyzing the condensation of (S)-aspartate-beta-semialdehyde [(S)-ASA] and pyruvate to dihydrodipicolinate (DHDP). However, it was shown in E.coli that the product of the enzymatic reaction is not dihydrodipicolinate but in fact (4S)-4-hydroxy-2,3,4,5-tetrahydro-(2S)-dipicolinic acid (HTPA), and that the consecutive dehydration reaction leading to DHDP is not spontaneous but catalyzed by DapB.</text>
</comment>
<dbReference type="PANTHER" id="PTHR12128">
    <property type="entry name" value="DIHYDRODIPICOLINATE SYNTHASE"/>
    <property type="match status" value="1"/>
</dbReference>
<keyword evidence="17" id="KW-1185">Reference proteome</keyword>
<comment type="caution">
    <text evidence="16">The sequence shown here is derived from an EMBL/GenBank/DDBJ whole genome shotgun (WGS) entry which is preliminary data.</text>
</comment>
<dbReference type="EMBL" id="JAFIDN010000005">
    <property type="protein sequence ID" value="MBP3192675.1"/>
    <property type="molecule type" value="Genomic_DNA"/>
</dbReference>
<dbReference type="PROSITE" id="PS00665">
    <property type="entry name" value="DHDPS_1"/>
    <property type="match status" value="1"/>
</dbReference>
<keyword evidence="5 12" id="KW-0963">Cytoplasm</keyword>
<evidence type="ECO:0000256" key="15">
    <source>
        <dbReference type="PIRSR" id="PIRSR001365-2"/>
    </source>
</evidence>
<dbReference type="SUPFAM" id="SSF51569">
    <property type="entry name" value="Aldolase"/>
    <property type="match status" value="1"/>
</dbReference>
<dbReference type="Proteomes" id="UP000673975">
    <property type="component" value="Unassembled WGS sequence"/>
</dbReference>
<feature type="site" description="Part of a proton relay during catalysis" evidence="12">
    <location>
        <position position="49"/>
    </location>
</feature>
<dbReference type="InterPro" id="IPR005263">
    <property type="entry name" value="DapA"/>
</dbReference>
<accession>A0A8J7RKU3</accession>
<comment type="catalytic activity">
    <reaction evidence="11 12">
        <text>L-aspartate 4-semialdehyde + pyruvate = (2S,4S)-4-hydroxy-2,3,4,5-tetrahydrodipicolinate + H2O + H(+)</text>
        <dbReference type="Rhea" id="RHEA:34171"/>
        <dbReference type="ChEBI" id="CHEBI:15361"/>
        <dbReference type="ChEBI" id="CHEBI:15377"/>
        <dbReference type="ChEBI" id="CHEBI:15378"/>
        <dbReference type="ChEBI" id="CHEBI:67139"/>
        <dbReference type="ChEBI" id="CHEBI:537519"/>
        <dbReference type="EC" id="4.3.3.7"/>
    </reaction>
</comment>
<evidence type="ECO:0000313" key="16">
    <source>
        <dbReference type="EMBL" id="MBP3192675.1"/>
    </source>
</evidence>
<feature type="site" description="Part of a proton relay during catalysis" evidence="12">
    <location>
        <position position="111"/>
    </location>
</feature>
<dbReference type="GO" id="GO:0009089">
    <property type="term" value="P:lysine biosynthetic process via diaminopimelate"/>
    <property type="evidence" value="ECO:0007669"/>
    <property type="project" value="UniProtKB-UniRule"/>
</dbReference>
<dbReference type="EC" id="4.3.3.7" evidence="4 12"/>
<evidence type="ECO:0000256" key="3">
    <source>
        <dbReference type="ARBA" id="ARBA00007592"/>
    </source>
</evidence>
<evidence type="ECO:0000256" key="7">
    <source>
        <dbReference type="ARBA" id="ARBA00022915"/>
    </source>
</evidence>
<evidence type="ECO:0000256" key="4">
    <source>
        <dbReference type="ARBA" id="ARBA00012086"/>
    </source>
</evidence>
<dbReference type="GO" id="GO:0005829">
    <property type="term" value="C:cytosol"/>
    <property type="evidence" value="ECO:0007669"/>
    <property type="project" value="TreeGrafter"/>
</dbReference>
<dbReference type="UniPathway" id="UPA00034">
    <property type="reaction ID" value="UER00017"/>
</dbReference>
<keyword evidence="7 12" id="KW-0220">Diaminopimelate biosynthesis</keyword>
<sequence length="305" mass="33810">MTAQTDLQNPLWTALVTPLTASGQPDLSSLESLLREQENAGNGVLILGSTGEALNLGESERKLIIDFTTSLNLDVPVMAGVGGHHLPDIISWLCYLETKAVDAYLMVTPIYAKPGPEGQYNWFTTLMDFVSRPVMLYNVPGRTGTSLHLETVERLRNHRNFWAIKEASGSVEEFRRYRSAAGDALVYSGDDAMLPEFAPHGAAGVVSVAGNVWPEATRLFCELALENQLSEIERSFWQEASKALFVASNPVPAKALLCAGERIRTDEVKLPLHRDDMVRLEYLRSVSDQVTDWHAERSRKPAEVR</sequence>
<evidence type="ECO:0000256" key="6">
    <source>
        <dbReference type="ARBA" id="ARBA00022605"/>
    </source>
</evidence>
<dbReference type="InterPro" id="IPR020624">
    <property type="entry name" value="Schiff_base-form_aldolases_CS"/>
</dbReference>
<evidence type="ECO:0000256" key="8">
    <source>
        <dbReference type="ARBA" id="ARBA00023154"/>
    </source>
</evidence>
<feature type="active site" description="Proton donor/acceptor" evidence="12 14">
    <location>
        <position position="137"/>
    </location>
</feature>
<organism evidence="16 17">
    <name type="scientific">Natronogracilivirga saccharolytica</name>
    <dbReference type="NCBI Taxonomy" id="2812953"/>
    <lineage>
        <taxon>Bacteria</taxon>
        <taxon>Pseudomonadati</taxon>
        <taxon>Balneolota</taxon>
        <taxon>Balneolia</taxon>
        <taxon>Balneolales</taxon>
        <taxon>Cyclonatronaceae</taxon>
        <taxon>Natronogracilivirga</taxon>
    </lineage>
</organism>
<evidence type="ECO:0000256" key="14">
    <source>
        <dbReference type="PIRSR" id="PIRSR001365-1"/>
    </source>
</evidence>
<comment type="subcellular location">
    <subcellularLocation>
        <location evidence="12">Cytoplasm</location>
    </subcellularLocation>
</comment>
<protein>
    <recommendedName>
        <fullName evidence="4 12">4-hydroxy-tetrahydrodipicolinate synthase</fullName>
        <shortName evidence="12">HTPA synthase</shortName>
        <ecNumber evidence="4 12">4.3.3.7</ecNumber>
    </recommendedName>
</protein>
<proteinExistence type="inferred from homology"/>
<dbReference type="PIRSF" id="PIRSF001365">
    <property type="entry name" value="DHDPS"/>
    <property type="match status" value="1"/>
</dbReference>
<gene>
    <name evidence="12" type="primary">dapA</name>
    <name evidence="16" type="ORF">NATSA_08365</name>
</gene>
<evidence type="ECO:0000256" key="2">
    <source>
        <dbReference type="ARBA" id="ARBA00005120"/>
    </source>
</evidence>
<comment type="function">
    <text evidence="1 12">Catalyzes the condensation of (S)-aspartate-beta-semialdehyde [(S)-ASA] and pyruvate to 4-hydroxy-tetrahydrodipicolinate (HTPA).</text>
</comment>